<name>A0ABR4P3I8_9HELO</name>
<sequence>MPFSSFASTMNDTFIPVSNHVAPHILRQRTEVWPFRILL</sequence>
<evidence type="ECO:0000313" key="1">
    <source>
        <dbReference type="EMBL" id="KAL3417869.1"/>
    </source>
</evidence>
<gene>
    <name evidence="1" type="ORF">PVAG01_10879</name>
</gene>
<keyword evidence="2" id="KW-1185">Reference proteome</keyword>
<organism evidence="1 2">
    <name type="scientific">Phlyctema vagabunda</name>
    <dbReference type="NCBI Taxonomy" id="108571"/>
    <lineage>
        <taxon>Eukaryota</taxon>
        <taxon>Fungi</taxon>
        <taxon>Dikarya</taxon>
        <taxon>Ascomycota</taxon>
        <taxon>Pezizomycotina</taxon>
        <taxon>Leotiomycetes</taxon>
        <taxon>Helotiales</taxon>
        <taxon>Dermateaceae</taxon>
        <taxon>Phlyctema</taxon>
    </lineage>
</organism>
<comment type="caution">
    <text evidence="1">The sequence shown here is derived from an EMBL/GenBank/DDBJ whole genome shotgun (WGS) entry which is preliminary data.</text>
</comment>
<evidence type="ECO:0000313" key="2">
    <source>
        <dbReference type="Proteomes" id="UP001629113"/>
    </source>
</evidence>
<proteinExistence type="predicted"/>
<dbReference type="EMBL" id="JBFCZG010000010">
    <property type="protein sequence ID" value="KAL3417869.1"/>
    <property type="molecule type" value="Genomic_DNA"/>
</dbReference>
<accession>A0ABR4P3I8</accession>
<dbReference type="Proteomes" id="UP001629113">
    <property type="component" value="Unassembled WGS sequence"/>
</dbReference>
<reference evidence="1 2" key="1">
    <citation type="submission" date="2024-06" db="EMBL/GenBank/DDBJ databases">
        <title>Complete genome of Phlyctema vagabunda strain 19-DSS-EL-015.</title>
        <authorList>
            <person name="Fiorenzani C."/>
        </authorList>
    </citation>
    <scope>NUCLEOTIDE SEQUENCE [LARGE SCALE GENOMIC DNA]</scope>
    <source>
        <strain evidence="1 2">19-DSS-EL-015</strain>
    </source>
</reference>
<protein>
    <submittedName>
        <fullName evidence="1">Uncharacterized protein</fullName>
    </submittedName>
</protein>